<dbReference type="PANTHER" id="PTHR47723">
    <property type="entry name" value="OS05G0353850 PROTEIN"/>
    <property type="match status" value="1"/>
</dbReference>
<evidence type="ECO:0008006" key="3">
    <source>
        <dbReference type="Google" id="ProtNLM"/>
    </source>
</evidence>
<protein>
    <recommendedName>
        <fullName evidence="3">RNase H type-1 domain-containing protein</fullName>
    </recommendedName>
</protein>
<evidence type="ECO:0000313" key="1">
    <source>
        <dbReference type="EMBL" id="PON58747.1"/>
    </source>
</evidence>
<evidence type="ECO:0000313" key="2">
    <source>
        <dbReference type="Proteomes" id="UP000237105"/>
    </source>
</evidence>
<reference evidence="2" key="1">
    <citation type="submission" date="2016-06" db="EMBL/GenBank/DDBJ databases">
        <title>Parallel loss of symbiosis genes in relatives of nitrogen-fixing non-legume Parasponia.</title>
        <authorList>
            <person name="Van Velzen R."/>
            <person name="Holmer R."/>
            <person name="Bu F."/>
            <person name="Rutten L."/>
            <person name="Van Zeijl A."/>
            <person name="Liu W."/>
            <person name="Santuari L."/>
            <person name="Cao Q."/>
            <person name="Sharma T."/>
            <person name="Shen D."/>
            <person name="Roswanjaya Y."/>
            <person name="Wardhani T."/>
            <person name="Kalhor M.S."/>
            <person name="Jansen J."/>
            <person name="Van den Hoogen J."/>
            <person name="Gungor B."/>
            <person name="Hartog M."/>
            <person name="Hontelez J."/>
            <person name="Verver J."/>
            <person name="Yang W.-C."/>
            <person name="Schijlen E."/>
            <person name="Repin R."/>
            <person name="Schilthuizen M."/>
            <person name="Schranz E."/>
            <person name="Heidstra R."/>
            <person name="Miyata K."/>
            <person name="Fedorova E."/>
            <person name="Kohlen W."/>
            <person name="Bisseling T."/>
            <person name="Smit S."/>
            <person name="Geurts R."/>
        </authorList>
    </citation>
    <scope>NUCLEOTIDE SEQUENCE [LARGE SCALE GENOMIC DNA]</scope>
    <source>
        <strain evidence="2">cv. WU1-14</strain>
    </source>
</reference>
<proteinExistence type="predicted"/>
<dbReference type="EMBL" id="JXTB01000146">
    <property type="protein sequence ID" value="PON58747.1"/>
    <property type="molecule type" value="Genomic_DNA"/>
</dbReference>
<accession>A0A2P5CCK0</accession>
<sequence length="120" mass="13138">MSKSINISFCKFKDSLLQTATTTIELVGWTPPLQKWTKLNFDISHSLSKVVAAVVVRDNEGNILTIVSSLLPPICPLLAESLVSSLAIDVASSLNLKFIFLERDSIVPLKNIQAQQETSP</sequence>
<dbReference type="InterPro" id="IPR053151">
    <property type="entry name" value="RNase_H-like"/>
</dbReference>
<name>A0A2P5CCK0_PARAD</name>
<dbReference type="Proteomes" id="UP000237105">
    <property type="component" value="Unassembled WGS sequence"/>
</dbReference>
<keyword evidence="2" id="KW-1185">Reference proteome</keyword>
<dbReference type="AlphaFoldDB" id="A0A2P5CCK0"/>
<comment type="caution">
    <text evidence="1">The sequence shown here is derived from an EMBL/GenBank/DDBJ whole genome shotgun (WGS) entry which is preliminary data.</text>
</comment>
<dbReference type="PANTHER" id="PTHR47723:SF19">
    <property type="entry name" value="POLYNUCLEOTIDYL TRANSFERASE, RIBONUCLEASE H-LIKE SUPERFAMILY PROTEIN"/>
    <property type="match status" value="1"/>
</dbReference>
<organism evidence="1 2">
    <name type="scientific">Parasponia andersonii</name>
    <name type="common">Sponia andersonii</name>
    <dbReference type="NCBI Taxonomy" id="3476"/>
    <lineage>
        <taxon>Eukaryota</taxon>
        <taxon>Viridiplantae</taxon>
        <taxon>Streptophyta</taxon>
        <taxon>Embryophyta</taxon>
        <taxon>Tracheophyta</taxon>
        <taxon>Spermatophyta</taxon>
        <taxon>Magnoliopsida</taxon>
        <taxon>eudicotyledons</taxon>
        <taxon>Gunneridae</taxon>
        <taxon>Pentapetalae</taxon>
        <taxon>rosids</taxon>
        <taxon>fabids</taxon>
        <taxon>Rosales</taxon>
        <taxon>Cannabaceae</taxon>
        <taxon>Parasponia</taxon>
    </lineage>
</organism>
<gene>
    <name evidence="1" type="ORF">PanWU01x14_164830</name>
</gene>
<dbReference type="OrthoDB" id="1206852at2759"/>